<sequence>MDSALPPPPDAPLAQKVAHAWRTTETKWYPLPLAVGALLLVGLAWKHEYQRRRREAEVTLSGDGEVLKLQGPWQVHVLGALPLRQLSRLWGWLNSHELPLWLRPYGYGFYAWLFGVNLEEMDPADLSAYRSLGEFFYRGLKDGARPIAGTELVSPSDGTVVHLGEIQANRRIEQIKGVTYSLDALLGRGQSSTPVLSPSLPPREGTQDSAFAEINGIPYSLISLMGSPSSKPPNAPHRPATPIKAQDQGDRAIHQPVGEKVHHSVQVAQEMGAQAVTSLGHTVREGNSLFYIVVYLGPGDYHRFHSPASWVVEKRRHFSGELFSVNPWLVSRLPNLFVLNERVALLGKWRHGFFSFIPVGATNVGSINISFDTDLRTNAHSAPPVGTFVEASYSSASALLGGWPAVKGEEMGGFALGSTIVLVFEAPQRWEWSVKPGEKVRVGQALGDHAH</sequence>
<comment type="pathway">
    <text evidence="12">Phospholipid metabolism; phosphatidylethanolamine biosynthesis; phosphatidylethanolamine from CDP-diacylglycerol: step 2/2.</text>
</comment>
<comment type="subcellular location">
    <molecule>Phosphatidylserine decarboxylase 1 alpha chain</molecule>
    <subcellularLocation>
        <location evidence="12">Mitochondrion inner membrane</location>
        <topology evidence="12">Peripheral membrane protein</topology>
        <orientation evidence="12">Intermembrane side</orientation>
    </subcellularLocation>
    <text evidence="12">Anchored to the mitochondrial inner membrane through its interaction with the integral membrane beta chain.</text>
</comment>
<feature type="modified residue" description="Pyruvic acid (Ser); by autocatalysis" evidence="12">
    <location>
        <position position="418"/>
    </location>
</feature>
<dbReference type="Pfam" id="PF02666">
    <property type="entry name" value="PS_Dcarbxylase"/>
    <property type="match status" value="2"/>
</dbReference>
<dbReference type="InterPro" id="IPR033177">
    <property type="entry name" value="PSD-B"/>
</dbReference>
<keyword evidence="10 12" id="KW-1208">Phospholipid metabolism</keyword>
<evidence type="ECO:0000313" key="14">
    <source>
        <dbReference type="Proteomes" id="UP000030653"/>
    </source>
</evidence>
<comment type="similarity">
    <text evidence="12">Belongs to the phosphatidylserine decarboxylase family. PSD-B subfamily. Eukaryotic type I sub-subfamily.</text>
</comment>
<feature type="topological domain" description="Mitochondrial matrix" evidence="12">
    <location>
        <begin position="1"/>
        <end position="30"/>
    </location>
</feature>
<gene>
    <name evidence="12" type="primary">PSD1</name>
    <name evidence="13" type="ORF">DACRYDRAFT_82699</name>
</gene>
<dbReference type="GO" id="GO:0016540">
    <property type="term" value="P:protein autoprocessing"/>
    <property type="evidence" value="ECO:0007669"/>
    <property type="project" value="UniProtKB-UniRule"/>
</dbReference>
<comment type="subunit">
    <text evidence="12">Heterodimer of a large membrane-associated beta subunit and a small pyruvoyl-containing alpha subunit.</text>
</comment>
<evidence type="ECO:0000256" key="11">
    <source>
        <dbReference type="ARBA" id="ARBA00023317"/>
    </source>
</evidence>
<keyword evidence="9 12" id="KW-0456">Lyase</keyword>
<proteinExistence type="inferred from homology"/>
<keyword evidence="11 12" id="KW-0670">Pyruvate</keyword>
<dbReference type="EC" id="4.1.1.65" evidence="12"/>
<dbReference type="NCBIfam" id="TIGR00163">
    <property type="entry name" value="PS_decarb"/>
    <property type="match status" value="1"/>
</dbReference>
<dbReference type="GO" id="GO:0004609">
    <property type="term" value="F:phosphatidylserine decarboxylase activity"/>
    <property type="evidence" value="ECO:0007669"/>
    <property type="project" value="UniProtKB-UniRule"/>
</dbReference>
<evidence type="ECO:0000313" key="13">
    <source>
        <dbReference type="EMBL" id="EJT98898.1"/>
    </source>
</evidence>
<dbReference type="PANTHER" id="PTHR10067">
    <property type="entry name" value="PHOSPHATIDYLSERINE DECARBOXYLASE"/>
    <property type="match status" value="1"/>
</dbReference>
<keyword evidence="12" id="KW-0496">Mitochondrion</keyword>
<comment type="function">
    <text evidence="12">Catalyzes the formation of phosphatidylethanolamine (PtdEtn) from phosphatidylserine (PtdSer). Plays a central role in phospholipid metabolism and in the interorganelle trafficking of phosphatidylserine.</text>
</comment>
<evidence type="ECO:0000256" key="5">
    <source>
        <dbReference type="ARBA" id="ARBA00022989"/>
    </source>
</evidence>
<keyword evidence="7 12" id="KW-0472">Membrane</keyword>
<feature type="active site" description="Charge relay system; for autoendoproteolytic cleavage activity" evidence="12">
    <location>
        <position position="157"/>
    </location>
</feature>
<keyword evidence="12" id="KW-0999">Mitochondrion inner membrane</keyword>
<feature type="site" description="Cleavage (non-hydrolytic); by autocatalysis" evidence="12">
    <location>
        <begin position="417"/>
        <end position="418"/>
    </location>
</feature>
<feature type="active site" description="Charge relay system; for autoendoproteolytic cleavage activity" evidence="12">
    <location>
        <position position="305"/>
    </location>
</feature>
<evidence type="ECO:0000256" key="4">
    <source>
        <dbReference type="ARBA" id="ARBA00022793"/>
    </source>
</evidence>
<comment type="subcellular location">
    <molecule>Phosphatidylserine decarboxylase 1 beta chain</molecule>
    <subcellularLocation>
        <location evidence="12">Mitochondrion inner membrane</location>
        <topology evidence="12">Single-pass membrane protein</topology>
        <orientation evidence="12">Intermembrane side</orientation>
    </subcellularLocation>
</comment>
<accession>M5FSL0</accession>
<dbReference type="InterPro" id="IPR033661">
    <property type="entry name" value="PSD_type1_euk"/>
</dbReference>
<dbReference type="OMA" id="HSPASWV"/>
<keyword evidence="4 12" id="KW-0210">Decarboxylase</keyword>
<feature type="active site" description="Charge relay system; for autoendoproteolytic cleavage activity" evidence="12">
    <location>
        <position position="418"/>
    </location>
</feature>
<evidence type="ECO:0000256" key="9">
    <source>
        <dbReference type="ARBA" id="ARBA00023239"/>
    </source>
</evidence>
<evidence type="ECO:0000256" key="1">
    <source>
        <dbReference type="ARBA" id="ARBA00005189"/>
    </source>
</evidence>
<dbReference type="Proteomes" id="UP000030653">
    <property type="component" value="Unassembled WGS sequence"/>
</dbReference>
<dbReference type="UniPathway" id="UPA00558">
    <property type="reaction ID" value="UER00616"/>
</dbReference>
<keyword evidence="2 12" id="KW-0444">Lipid biosynthesis</keyword>
<feature type="chain" id="PRO_5023352827" description="Phosphatidylserine decarboxylase 1 alpha chain" evidence="12">
    <location>
        <begin position="418"/>
        <end position="451"/>
    </location>
</feature>
<evidence type="ECO:0000256" key="6">
    <source>
        <dbReference type="ARBA" id="ARBA00023098"/>
    </source>
</evidence>
<dbReference type="OrthoDB" id="4330at2759"/>
<keyword evidence="6 12" id="KW-0443">Lipid metabolism</keyword>
<feature type="topological domain" description="Mitochondrial intermembrane" evidence="12">
    <location>
        <begin position="50"/>
        <end position="451"/>
    </location>
</feature>
<evidence type="ECO:0000256" key="7">
    <source>
        <dbReference type="ARBA" id="ARBA00023136"/>
    </source>
</evidence>
<dbReference type="PANTHER" id="PTHR10067:SF6">
    <property type="entry name" value="PHOSPHATIDYLSERINE DECARBOXYLASE PROENZYME, MITOCHONDRIAL"/>
    <property type="match status" value="1"/>
</dbReference>
<comment type="pathway">
    <text evidence="1">Lipid metabolism.</text>
</comment>
<evidence type="ECO:0000256" key="3">
    <source>
        <dbReference type="ARBA" id="ARBA00022692"/>
    </source>
</evidence>
<dbReference type="GO" id="GO:0006646">
    <property type="term" value="P:phosphatidylethanolamine biosynthetic process"/>
    <property type="evidence" value="ECO:0007669"/>
    <property type="project" value="UniProtKB-UniRule"/>
</dbReference>
<name>M5FSL0_DACPD</name>
<dbReference type="HOGENOM" id="CLU_029061_1_1_1"/>
<dbReference type="EMBL" id="JH795871">
    <property type="protein sequence ID" value="EJT98898.1"/>
    <property type="molecule type" value="Genomic_DNA"/>
</dbReference>
<dbReference type="GO" id="GO:0005743">
    <property type="term" value="C:mitochondrial inner membrane"/>
    <property type="evidence" value="ECO:0007669"/>
    <property type="project" value="UniProtKB-SubCell"/>
</dbReference>
<keyword evidence="14" id="KW-1185">Reference proteome</keyword>
<dbReference type="HAMAP" id="MF_03208">
    <property type="entry name" value="PS_decarb_PSD_B_type1_euk"/>
    <property type="match status" value="1"/>
</dbReference>
<evidence type="ECO:0000256" key="2">
    <source>
        <dbReference type="ARBA" id="ARBA00022516"/>
    </source>
</evidence>
<protein>
    <recommendedName>
        <fullName evidence="12">Phosphatidylserine decarboxylase proenzyme 1, mitochondrial</fullName>
        <ecNumber evidence="12">4.1.1.65</ecNumber>
    </recommendedName>
    <component>
        <recommendedName>
            <fullName evidence="12">Phosphatidylserine decarboxylase 1 beta chain</fullName>
        </recommendedName>
    </component>
    <component>
        <recommendedName>
            <fullName evidence="12">Phosphatidylserine decarboxylase 1 alpha chain</fullName>
        </recommendedName>
    </component>
</protein>
<evidence type="ECO:0000256" key="12">
    <source>
        <dbReference type="HAMAP-Rule" id="MF_03208"/>
    </source>
</evidence>
<feature type="active site" description="Schiff-base intermediate with substrate; via pyruvic acid; for decarboxylase activity" evidence="12">
    <location>
        <position position="418"/>
    </location>
</feature>
<evidence type="ECO:0000256" key="10">
    <source>
        <dbReference type="ARBA" id="ARBA00023264"/>
    </source>
</evidence>
<dbReference type="STRING" id="1858805.M5FSL0"/>
<dbReference type="AlphaFoldDB" id="M5FSL0"/>
<organism evidence="13 14">
    <name type="scientific">Dacryopinax primogenitus (strain DJM 731)</name>
    <name type="common">Brown rot fungus</name>
    <dbReference type="NCBI Taxonomy" id="1858805"/>
    <lineage>
        <taxon>Eukaryota</taxon>
        <taxon>Fungi</taxon>
        <taxon>Dikarya</taxon>
        <taxon>Basidiomycota</taxon>
        <taxon>Agaricomycotina</taxon>
        <taxon>Dacrymycetes</taxon>
        <taxon>Dacrymycetales</taxon>
        <taxon>Dacrymycetaceae</taxon>
        <taxon>Dacryopinax</taxon>
    </lineage>
</organism>
<evidence type="ECO:0000256" key="8">
    <source>
        <dbReference type="ARBA" id="ARBA00023209"/>
    </source>
</evidence>
<keyword evidence="5 12" id="KW-1133">Transmembrane helix</keyword>
<comment type="catalytic activity">
    <reaction evidence="12">
        <text>a 1,2-diacyl-sn-glycero-3-phospho-L-serine + H(+) = a 1,2-diacyl-sn-glycero-3-phosphoethanolamine + CO2</text>
        <dbReference type="Rhea" id="RHEA:20828"/>
        <dbReference type="ChEBI" id="CHEBI:15378"/>
        <dbReference type="ChEBI" id="CHEBI:16526"/>
        <dbReference type="ChEBI" id="CHEBI:57262"/>
        <dbReference type="ChEBI" id="CHEBI:64612"/>
        <dbReference type="EC" id="4.1.1.65"/>
    </reaction>
</comment>
<keyword evidence="8 12" id="KW-0594">Phospholipid biosynthesis</keyword>
<comment type="PTM">
    <text evidence="12">Is synthesized initially as an inactive proenzyme. Formation of the active enzyme involves a self-maturation process in which the active site pyruvoyl group is generated from an internal serine residue via an autocatalytic post-translational modification. Two non-identical subunits are generated from the proenzyme in this reaction, and the pyruvate is formed at the N-terminus of the alpha chain, which is derived from the carboxyl end of the proenzyme. The autoendoproteolytic cleavage occurs by a canonical serine protease mechanism, in which the side chain hydroxyl group of the serine supplies its oxygen atom to form the C-terminus of the beta chain, while the remainder of the serine residue undergoes an oxidative deamination to produce ammonia and the pyruvoyl prosthetic group on the alpha chain. During this reaction, the Ser that is part of the protease active site of the proenzyme becomes the pyruvoyl prosthetic group, which constitutes an essential element of the active site of the mature decarboxylase.</text>
</comment>
<keyword evidence="12" id="KW-0865">Zymogen</keyword>
<dbReference type="InterPro" id="IPR003817">
    <property type="entry name" value="PS_Dcarbxylase"/>
</dbReference>
<keyword evidence="3 12" id="KW-0812">Transmembrane</keyword>
<comment type="cofactor">
    <cofactor evidence="12">
        <name>pyruvate</name>
        <dbReference type="ChEBI" id="CHEBI:15361"/>
    </cofactor>
    <text evidence="12">Binds 1 pyruvoyl group covalently per subunit.</text>
</comment>
<reference evidence="13 14" key="1">
    <citation type="journal article" date="2012" name="Science">
        <title>The Paleozoic origin of enzymatic lignin decomposition reconstructed from 31 fungal genomes.</title>
        <authorList>
            <person name="Floudas D."/>
            <person name="Binder M."/>
            <person name="Riley R."/>
            <person name="Barry K."/>
            <person name="Blanchette R.A."/>
            <person name="Henrissat B."/>
            <person name="Martinez A.T."/>
            <person name="Otillar R."/>
            <person name="Spatafora J.W."/>
            <person name="Yadav J.S."/>
            <person name="Aerts A."/>
            <person name="Benoit I."/>
            <person name="Boyd A."/>
            <person name="Carlson A."/>
            <person name="Copeland A."/>
            <person name="Coutinho P.M."/>
            <person name="de Vries R.P."/>
            <person name="Ferreira P."/>
            <person name="Findley K."/>
            <person name="Foster B."/>
            <person name="Gaskell J."/>
            <person name="Glotzer D."/>
            <person name="Gorecki P."/>
            <person name="Heitman J."/>
            <person name="Hesse C."/>
            <person name="Hori C."/>
            <person name="Igarashi K."/>
            <person name="Jurgens J.A."/>
            <person name="Kallen N."/>
            <person name="Kersten P."/>
            <person name="Kohler A."/>
            <person name="Kuees U."/>
            <person name="Kumar T.K.A."/>
            <person name="Kuo A."/>
            <person name="LaButti K."/>
            <person name="Larrondo L.F."/>
            <person name="Lindquist E."/>
            <person name="Ling A."/>
            <person name="Lombard V."/>
            <person name="Lucas S."/>
            <person name="Lundell T."/>
            <person name="Martin R."/>
            <person name="McLaughlin D.J."/>
            <person name="Morgenstern I."/>
            <person name="Morin E."/>
            <person name="Murat C."/>
            <person name="Nagy L.G."/>
            <person name="Nolan M."/>
            <person name="Ohm R.A."/>
            <person name="Patyshakuliyeva A."/>
            <person name="Rokas A."/>
            <person name="Ruiz-Duenas F.J."/>
            <person name="Sabat G."/>
            <person name="Salamov A."/>
            <person name="Samejima M."/>
            <person name="Schmutz J."/>
            <person name="Slot J.C."/>
            <person name="St John F."/>
            <person name="Stenlid J."/>
            <person name="Sun H."/>
            <person name="Sun S."/>
            <person name="Syed K."/>
            <person name="Tsang A."/>
            <person name="Wiebenga A."/>
            <person name="Young D."/>
            <person name="Pisabarro A."/>
            <person name="Eastwood D.C."/>
            <person name="Martin F."/>
            <person name="Cullen D."/>
            <person name="Grigoriev I.V."/>
            <person name="Hibbett D.S."/>
        </authorList>
    </citation>
    <scope>NUCLEOTIDE SEQUENCE [LARGE SCALE GENOMIC DNA]</scope>
    <source>
        <strain evidence="13 14">DJM-731 SS1</strain>
    </source>
</reference>
<feature type="chain" id="PRO_5023352828" description="Phosphatidylserine decarboxylase 1 beta chain" evidence="12">
    <location>
        <begin position="1"/>
        <end position="417"/>
    </location>
</feature>